<evidence type="ECO:0000313" key="1">
    <source>
        <dbReference type="EMBL" id="CAG8793038.1"/>
    </source>
</evidence>
<keyword evidence="2" id="KW-1185">Reference proteome</keyword>
<proteinExistence type="predicted"/>
<protein>
    <submittedName>
        <fullName evidence="1">19435_t:CDS:1</fullName>
    </submittedName>
</protein>
<name>A0A9N9JRU9_9GLOM</name>
<dbReference type="Proteomes" id="UP000789405">
    <property type="component" value="Unassembled WGS sequence"/>
</dbReference>
<reference evidence="1" key="1">
    <citation type="submission" date="2021-06" db="EMBL/GenBank/DDBJ databases">
        <authorList>
            <person name="Kallberg Y."/>
            <person name="Tangrot J."/>
            <person name="Rosling A."/>
        </authorList>
    </citation>
    <scope>NUCLEOTIDE SEQUENCE</scope>
    <source>
        <strain evidence="1">MA453B</strain>
    </source>
</reference>
<sequence>AAIDELDRRLSNIQRFLRLKIFKEGLKNIKQFIADEYCNMMK</sequence>
<accession>A0A9N9JRU9</accession>
<organism evidence="1 2">
    <name type="scientific">Dentiscutata erythropus</name>
    <dbReference type="NCBI Taxonomy" id="1348616"/>
    <lineage>
        <taxon>Eukaryota</taxon>
        <taxon>Fungi</taxon>
        <taxon>Fungi incertae sedis</taxon>
        <taxon>Mucoromycota</taxon>
        <taxon>Glomeromycotina</taxon>
        <taxon>Glomeromycetes</taxon>
        <taxon>Diversisporales</taxon>
        <taxon>Gigasporaceae</taxon>
        <taxon>Dentiscutata</taxon>
    </lineage>
</organism>
<feature type="non-terminal residue" evidence="1">
    <location>
        <position position="1"/>
    </location>
</feature>
<dbReference type="EMBL" id="CAJVPY010028680">
    <property type="protein sequence ID" value="CAG8793038.1"/>
    <property type="molecule type" value="Genomic_DNA"/>
</dbReference>
<evidence type="ECO:0000313" key="2">
    <source>
        <dbReference type="Proteomes" id="UP000789405"/>
    </source>
</evidence>
<gene>
    <name evidence="1" type="ORF">DERYTH_LOCUS21807</name>
</gene>
<dbReference type="AlphaFoldDB" id="A0A9N9JRU9"/>
<feature type="non-terminal residue" evidence="1">
    <location>
        <position position="42"/>
    </location>
</feature>
<comment type="caution">
    <text evidence="1">The sequence shown here is derived from an EMBL/GenBank/DDBJ whole genome shotgun (WGS) entry which is preliminary data.</text>
</comment>